<proteinExistence type="predicted"/>
<gene>
    <name evidence="3" type="ORF">BD410DRAFT_836378</name>
</gene>
<dbReference type="Gene3D" id="3.40.50.720">
    <property type="entry name" value="NAD(P)-binding Rossmann-like Domain"/>
    <property type="match status" value="1"/>
</dbReference>
<dbReference type="InterPro" id="IPR051450">
    <property type="entry name" value="Gfo/Idh/MocA_Oxidoreductases"/>
</dbReference>
<dbReference type="PANTHER" id="PTHR43377">
    <property type="entry name" value="BILIVERDIN REDUCTASE A"/>
    <property type="match status" value="1"/>
</dbReference>
<dbReference type="Pfam" id="PF01408">
    <property type="entry name" value="GFO_IDH_MocA"/>
    <property type="match status" value="1"/>
</dbReference>
<feature type="domain" description="Gfo/Idh/MocA-like oxidoreductase C-terminal" evidence="2">
    <location>
        <begin position="144"/>
        <end position="432"/>
    </location>
</feature>
<evidence type="ECO:0000259" key="2">
    <source>
        <dbReference type="Pfam" id="PF02894"/>
    </source>
</evidence>
<sequence length="439" mass="49144">MPPTVTRVAIVGTGSRGLMYVQAVAERPNMEIVAFCEPNSIRAEYYNVKLEKLMQHRVPVYKPDGYLDMLRNEKVDTVVITCIDALHDLYIVPALEANVHVFTEKPMTTDVEKCRAINQASERTSAPLTVTFNYRYNPVHEAVKRLIASGEIGNVLSVHFEWLLDTVHGADYFRRWHRQKKNSGGLMVHKSGHHFDLVNWWLDADPLEVAGFGKLAFYGDAAGKKHGLAKDYKRSLGSDVAKQDPFAIQLQDDPLLKKLYVEAENEDGYFRDKNVFAPDIDIEDDVSLLVRYSTGATLSYHLTAYSPWEGYRVMFNGSNGRIELEVVECPYSLPSQEFLAGEQVHKDQSLSDMGRSRLSVHPLWAPPHEVDVKMERGGHGGGDRRMLNVLFGPRPGEEADTGDAAKQKAGVRDGTMALAVGLAANESFRTGKFEMTRAV</sequence>
<dbReference type="AlphaFoldDB" id="A0A4Y7QFS0"/>
<accession>A0A4Y7QFS0</accession>
<dbReference type="Proteomes" id="UP000294933">
    <property type="component" value="Unassembled WGS sequence"/>
</dbReference>
<dbReference type="Gene3D" id="3.30.360.10">
    <property type="entry name" value="Dihydrodipicolinate Reductase, domain 2"/>
    <property type="match status" value="1"/>
</dbReference>
<dbReference type="GO" id="GO:0000166">
    <property type="term" value="F:nucleotide binding"/>
    <property type="evidence" value="ECO:0007669"/>
    <property type="project" value="InterPro"/>
</dbReference>
<feature type="domain" description="Gfo/Idh/MocA-like oxidoreductase N-terminal" evidence="1">
    <location>
        <begin position="7"/>
        <end position="131"/>
    </location>
</feature>
<evidence type="ECO:0000313" key="3">
    <source>
        <dbReference type="EMBL" id="TDL26494.1"/>
    </source>
</evidence>
<dbReference type="PANTHER" id="PTHR43377:SF2">
    <property type="entry name" value="BINDING ROSSMANN FOLD OXIDOREDUCTASE, PUTATIVE (AFU_ORTHOLOGUE AFUA_4G00560)-RELATED"/>
    <property type="match status" value="1"/>
</dbReference>
<name>A0A4Y7QFS0_9AGAM</name>
<dbReference type="SUPFAM" id="SSF51735">
    <property type="entry name" value="NAD(P)-binding Rossmann-fold domains"/>
    <property type="match status" value="1"/>
</dbReference>
<organism evidence="3 4">
    <name type="scientific">Rickenella mellea</name>
    <dbReference type="NCBI Taxonomy" id="50990"/>
    <lineage>
        <taxon>Eukaryota</taxon>
        <taxon>Fungi</taxon>
        <taxon>Dikarya</taxon>
        <taxon>Basidiomycota</taxon>
        <taxon>Agaricomycotina</taxon>
        <taxon>Agaricomycetes</taxon>
        <taxon>Hymenochaetales</taxon>
        <taxon>Rickenellaceae</taxon>
        <taxon>Rickenella</taxon>
    </lineage>
</organism>
<dbReference type="EMBL" id="ML170161">
    <property type="protein sequence ID" value="TDL26494.1"/>
    <property type="molecule type" value="Genomic_DNA"/>
</dbReference>
<dbReference type="SUPFAM" id="SSF55347">
    <property type="entry name" value="Glyceraldehyde-3-phosphate dehydrogenase-like, C-terminal domain"/>
    <property type="match status" value="1"/>
</dbReference>
<dbReference type="InterPro" id="IPR036291">
    <property type="entry name" value="NAD(P)-bd_dom_sf"/>
</dbReference>
<dbReference type="STRING" id="50990.A0A4Y7QFS0"/>
<dbReference type="InterPro" id="IPR000683">
    <property type="entry name" value="Gfo/Idh/MocA-like_OxRdtase_N"/>
</dbReference>
<evidence type="ECO:0000259" key="1">
    <source>
        <dbReference type="Pfam" id="PF01408"/>
    </source>
</evidence>
<keyword evidence="4" id="KW-1185">Reference proteome</keyword>
<dbReference type="InterPro" id="IPR004104">
    <property type="entry name" value="Gfo/Idh/MocA-like_OxRdtase_C"/>
</dbReference>
<evidence type="ECO:0000313" key="4">
    <source>
        <dbReference type="Proteomes" id="UP000294933"/>
    </source>
</evidence>
<dbReference type="OrthoDB" id="408743at2759"/>
<protein>
    <submittedName>
        <fullName evidence="3">NAD(P)-binding protein</fullName>
    </submittedName>
</protein>
<reference evidence="3 4" key="1">
    <citation type="submission" date="2018-06" db="EMBL/GenBank/DDBJ databases">
        <title>A transcriptomic atlas of mushroom development highlights an independent origin of complex multicellularity.</title>
        <authorList>
            <consortium name="DOE Joint Genome Institute"/>
            <person name="Krizsan K."/>
            <person name="Almasi E."/>
            <person name="Merenyi Z."/>
            <person name="Sahu N."/>
            <person name="Viragh M."/>
            <person name="Koszo T."/>
            <person name="Mondo S."/>
            <person name="Kiss B."/>
            <person name="Balint B."/>
            <person name="Kues U."/>
            <person name="Barry K."/>
            <person name="Hegedus J.C."/>
            <person name="Henrissat B."/>
            <person name="Johnson J."/>
            <person name="Lipzen A."/>
            <person name="Ohm R."/>
            <person name="Nagy I."/>
            <person name="Pangilinan J."/>
            <person name="Yan J."/>
            <person name="Xiong Y."/>
            <person name="Grigoriev I.V."/>
            <person name="Hibbett D.S."/>
            <person name="Nagy L.G."/>
        </authorList>
    </citation>
    <scope>NUCLEOTIDE SEQUENCE [LARGE SCALE GENOMIC DNA]</scope>
    <source>
        <strain evidence="3 4">SZMC22713</strain>
    </source>
</reference>
<dbReference type="Pfam" id="PF02894">
    <property type="entry name" value="GFO_IDH_MocA_C"/>
    <property type="match status" value="1"/>
</dbReference>
<dbReference type="VEuPathDB" id="FungiDB:BD410DRAFT_836378"/>